<keyword evidence="1" id="KW-0472">Membrane</keyword>
<keyword evidence="2" id="KW-0732">Signal</keyword>
<evidence type="ECO:0000313" key="3">
    <source>
        <dbReference type="EMBL" id="CAK0908317.1"/>
    </source>
</evidence>
<keyword evidence="1" id="KW-1133">Transmembrane helix</keyword>
<dbReference type="Proteomes" id="UP001189429">
    <property type="component" value="Unassembled WGS sequence"/>
</dbReference>
<organism evidence="3 4">
    <name type="scientific">Prorocentrum cordatum</name>
    <dbReference type="NCBI Taxonomy" id="2364126"/>
    <lineage>
        <taxon>Eukaryota</taxon>
        <taxon>Sar</taxon>
        <taxon>Alveolata</taxon>
        <taxon>Dinophyceae</taxon>
        <taxon>Prorocentrales</taxon>
        <taxon>Prorocentraceae</taxon>
        <taxon>Prorocentrum</taxon>
    </lineage>
</organism>
<gene>
    <name evidence="3" type="ORF">PCOR1329_LOCUS83023</name>
</gene>
<keyword evidence="1" id="KW-0812">Transmembrane</keyword>
<proteinExistence type="predicted"/>
<keyword evidence="4" id="KW-1185">Reference proteome</keyword>
<feature type="chain" id="PRO_5046255508" description="Transmembrane protein 231" evidence="2">
    <location>
        <begin position="31"/>
        <end position="513"/>
    </location>
</feature>
<name>A0ABN9Y6T5_9DINO</name>
<reference evidence="3" key="1">
    <citation type="submission" date="2023-10" db="EMBL/GenBank/DDBJ databases">
        <authorList>
            <person name="Chen Y."/>
            <person name="Shah S."/>
            <person name="Dougan E. K."/>
            <person name="Thang M."/>
            <person name="Chan C."/>
        </authorList>
    </citation>
    <scope>NUCLEOTIDE SEQUENCE [LARGE SCALE GENOMIC DNA]</scope>
</reference>
<dbReference type="EMBL" id="CAUYUJ010021993">
    <property type="protein sequence ID" value="CAK0908317.1"/>
    <property type="molecule type" value="Genomic_DNA"/>
</dbReference>
<evidence type="ECO:0000256" key="2">
    <source>
        <dbReference type="SAM" id="SignalP"/>
    </source>
</evidence>
<evidence type="ECO:0000313" key="4">
    <source>
        <dbReference type="Proteomes" id="UP001189429"/>
    </source>
</evidence>
<evidence type="ECO:0008006" key="5">
    <source>
        <dbReference type="Google" id="ProtNLM"/>
    </source>
</evidence>
<sequence>MSAASRPRRRAAAPLAAACRCLLLAAPASAVHQPSPAGGLELGQFRGSALSRQLFARAVAEDATALSGDEKLLEPMDDNDTVTADYWSKVDRAILNASTQLAPAATAQDSLAAAPAEKYEEVVVFHPSVHSTYQNVDIPDKLPKEGQSSYDWSSPLPAFRTHLGSMNNDTGDLRELVLEPYNMQLGAAVINSISRKNPATPPPSQLAVNEAYTAQCPMVMFGKSLYVAAPDCSDDLSTSMGTWQDQAKSRTIMRWQGNGAGGVRFNVDSKVSGDGSVRFAEISELMTLNKYLFSLTNCLGTPSFMVEESIIKADKFGRGATTAADHDLSVTTQAFFYKYSIKNPSTGETVAETSLYRADTHQVNITVVQEGSLEGSASAVATRAGAWGVTGCSKLAKGWDISFPTSAAAFDTVATVHDLRVASAVVVTLMAFRDQAIASDGLQRLGQVSMLTYIVKSVVMIFFGILMLYVLWEYCHSRGVDKKLRRVFFKLEATLLPQRPVAREWDLPIKATW</sequence>
<accession>A0ABN9Y6T5</accession>
<comment type="caution">
    <text evidence="3">The sequence shown here is derived from an EMBL/GenBank/DDBJ whole genome shotgun (WGS) entry which is preliminary data.</text>
</comment>
<feature type="transmembrane region" description="Helical" evidence="1">
    <location>
        <begin position="450"/>
        <end position="472"/>
    </location>
</feature>
<protein>
    <recommendedName>
        <fullName evidence="5">Transmembrane protein 231</fullName>
    </recommendedName>
</protein>
<feature type="signal peptide" evidence="2">
    <location>
        <begin position="1"/>
        <end position="30"/>
    </location>
</feature>
<evidence type="ECO:0000256" key="1">
    <source>
        <dbReference type="SAM" id="Phobius"/>
    </source>
</evidence>